<dbReference type="RefSeq" id="WP_011734576.1">
    <property type="nucleotide sequence ID" value="NC_008609.1"/>
</dbReference>
<feature type="binding site" evidence="7">
    <location>
        <position position="85"/>
    </location>
    <ligand>
        <name>[2Fe-2S] cluster</name>
        <dbReference type="ChEBI" id="CHEBI:190135"/>
    </ligand>
</feature>
<dbReference type="Gene3D" id="1.10.10.1590">
    <property type="entry name" value="NADH-quinone oxidoreductase subunit E"/>
    <property type="match status" value="1"/>
</dbReference>
<sequence length="154" mass="17226">MSCIEEKFAQLRATYPKELNSSLVMPFLRIMLDEKKSLGESDAVFIANYLGLPAMQVKEALTWYTMFYRHPVGTHVIKVCRNIACSLMGAERIIDHLSQKLGIKPGETTADGRFTLLLVECLASCGTAPVMQIDDTYHEQLTEAKIDQILKGLS</sequence>
<evidence type="ECO:0000256" key="5">
    <source>
        <dbReference type="ARBA" id="ARBA00023014"/>
    </source>
</evidence>
<evidence type="ECO:0000256" key="1">
    <source>
        <dbReference type="ARBA" id="ARBA00010643"/>
    </source>
</evidence>
<keyword evidence="3 7" id="KW-0479">Metal-binding</keyword>
<gene>
    <name evidence="8" type="ordered locus">Ppro_0632</name>
    <name evidence="9" type="ordered locus">Ppro_1627</name>
    <name evidence="10" type="ordered locus">Ppro_3189</name>
</gene>
<dbReference type="EC" id="1.6.5.3" evidence="10"/>
<organism evidence="8 11">
    <name type="scientific">Pelobacter propionicus (strain DSM 2379 / NBRC 103807 / OttBd1)</name>
    <dbReference type="NCBI Taxonomy" id="338966"/>
    <lineage>
        <taxon>Bacteria</taxon>
        <taxon>Pseudomonadati</taxon>
        <taxon>Thermodesulfobacteriota</taxon>
        <taxon>Desulfuromonadia</taxon>
        <taxon>Desulfuromonadales</taxon>
        <taxon>Desulfuromonadaceae</taxon>
        <taxon>Pelobacter</taxon>
    </lineage>
</organism>
<keyword evidence="4 7" id="KW-0408">Iron</keyword>
<dbReference type="STRING" id="338966.Ppro_0632"/>
<dbReference type="eggNOG" id="COG1905">
    <property type="taxonomic scope" value="Bacteria"/>
</dbReference>
<dbReference type="PIRSF" id="PIRSF000216">
    <property type="entry name" value="NADH_DH_24kDa"/>
    <property type="match status" value="1"/>
</dbReference>
<dbReference type="GO" id="GO:0003954">
    <property type="term" value="F:NADH dehydrogenase activity"/>
    <property type="evidence" value="ECO:0007669"/>
    <property type="project" value="TreeGrafter"/>
</dbReference>
<keyword evidence="2 7" id="KW-0001">2Fe-2S</keyword>
<dbReference type="OrthoDB" id="9807941at2"/>
<dbReference type="PROSITE" id="PS01099">
    <property type="entry name" value="COMPLEX1_24K"/>
    <property type="match status" value="1"/>
</dbReference>
<keyword evidence="5 7" id="KW-0411">Iron-sulfur</keyword>
<dbReference type="EMBL" id="CP000482">
    <property type="protein sequence ID" value="ABK98263.1"/>
    <property type="molecule type" value="Genomic_DNA"/>
</dbReference>
<comment type="cofactor">
    <cofactor evidence="7">
        <name>[2Fe-2S] cluster</name>
        <dbReference type="ChEBI" id="CHEBI:190135"/>
    </cofactor>
    <text evidence="7">Binds 1 [2Fe-2S] cluster.</text>
</comment>
<dbReference type="InterPro" id="IPR002023">
    <property type="entry name" value="NuoE-like"/>
</dbReference>
<dbReference type="PANTHER" id="PTHR10371:SF3">
    <property type="entry name" value="NADH DEHYDROGENASE [UBIQUINONE] FLAVOPROTEIN 2, MITOCHONDRIAL"/>
    <property type="match status" value="1"/>
</dbReference>
<dbReference type="GO" id="GO:0046872">
    <property type="term" value="F:metal ion binding"/>
    <property type="evidence" value="ECO:0007669"/>
    <property type="project" value="UniProtKB-KW"/>
</dbReference>
<dbReference type="HOGENOM" id="CLU_054362_2_0_7"/>
<dbReference type="KEGG" id="ppd:Ppro_1627"/>
<feature type="binding site" evidence="7">
    <location>
        <position position="121"/>
    </location>
    <ligand>
        <name>[2Fe-2S] cluster</name>
        <dbReference type="ChEBI" id="CHEBI:190135"/>
    </ligand>
</feature>
<dbReference type="CDD" id="cd03064">
    <property type="entry name" value="TRX_Fd_NuoE"/>
    <property type="match status" value="1"/>
</dbReference>
<dbReference type="KEGG" id="ppd:Ppro_3189"/>
<dbReference type="InterPro" id="IPR036249">
    <property type="entry name" value="Thioredoxin-like_sf"/>
</dbReference>
<dbReference type="NCBIfam" id="TIGR01958">
    <property type="entry name" value="nuoE_fam"/>
    <property type="match status" value="1"/>
</dbReference>
<evidence type="ECO:0000256" key="2">
    <source>
        <dbReference type="ARBA" id="ARBA00022714"/>
    </source>
</evidence>
<dbReference type="KEGG" id="ppd:Ppro_0632"/>
<accession>A1ALP3</accession>
<evidence type="ECO:0000313" key="8">
    <source>
        <dbReference type="EMBL" id="ABK98263.1"/>
    </source>
</evidence>
<protein>
    <submittedName>
        <fullName evidence="10">NADH dehydrogenase subunit E</fullName>
        <ecNumber evidence="10">1.6.5.3</ecNumber>
    </submittedName>
    <submittedName>
        <fullName evidence="8">NADH-quinone oxidoreductase, E subunit</fullName>
    </submittedName>
</protein>
<dbReference type="PANTHER" id="PTHR10371">
    <property type="entry name" value="NADH DEHYDROGENASE UBIQUINONE FLAVOPROTEIN 2, MITOCHONDRIAL"/>
    <property type="match status" value="1"/>
</dbReference>
<dbReference type="SUPFAM" id="SSF52833">
    <property type="entry name" value="Thioredoxin-like"/>
    <property type="match status" value="1"/>
</dbReference>
<dbReference type="Proteomes" id="UP000006732">
    <property type="component" value="Chromosome"/>
</dbReference>
<dbReference type="Pfam" id="PF01257">
    <property type="entry name" value="2Fe-2S_thioredx"/>
    <property type="match status" value="1"/>
</dbReference>
<reference evidence="8 11" key="1">
    <citation type="submission" date="2006-10" db="EMBL/GenBank/DDBJ databases">
        <title>Complete sequence of chromosome of Pelobacter propionicus DSM 2379.</title>
        <authorList>
            <consortium name="US DOE Joint Genome Institute"/>
            <person name="Copeland A."/>
            <person name="Lucas S."/>
            <person name="Lapidus A."/>
            <person name="Barry K."/>
            <person name="Detter J.C."/>
            <person name="Glavina del Rio T."/>
            <person name="Hammon N."/>
            <person name="Israni S."/>
            <person name="Dalin E."/>
            <person name="Tice H."/>
            <person name="Pitluck S."/>
            <person name="Saunders E."/>
            <person name="Brettin T."/>
            <person name="Bruce D."/>
            <person name="Han C."/>
            <person name="Tapia R."/>
            <person name="Schmutz J."/>
            <person name="Larimer F."/>
            <person name="Land M."/>
            <person name="Hauser L."/>
            <person name="Kyrpides N."/>
            <person name="Kim E."/>
            <person name="Lovley D."/>
            <person name="Richardson P."/>
        </authorList>
    </citation>
    <scope>NUCLEOTIDE SEQUENCE [LARGE SCALE GENOMIC DNA]</scope>
    <source>
        <strain evidence="8">DSM 2379</strain>
        <strain evidence="11">DSM 2379 / NBRC 103807 / OttBd1</strain>
    </source>
</reference>
<evidence type="ECO:0000256" key="7">
    <source>
        <dbReference type="PIRSR" id="PIRSR000216-1"/>
    </source>
</evidence>
<dbReference type="EMBL" id="CP000482">
    <property type="protein sequence ID" value="ABK99242.1"/>
    <property type="molecule type" value="Genomic_DNA"/>
</dbReference>
<dbReference type="InterPro" id="IPR041921">
    <property type="entry name" value="NuoE_N"/>
</dbReference>
<comment type="similarity">
    <text evidence="1">Belongs to the complex I 24 kDa subunit family.</text>
</comment>
<name>A1ALP3_PELPD</name>
<keyword evidence="10" id="KW-0560">Oxidoreductase</keyword>
<evidence type="ECO:0000256" key="4">
    <source>
        <dbReference type="ARBA" id="ARBA00023004"/>
    </source>
</evidence>
<dbReference type="FunFam" id="3.40.30.10:FF:000015">
    <property type="entry name" value="NADH-quinone oxidoreductase subunit E"/>
    <property type="match status" value="1"/>
</dbReference>
<dbReference type="AlphaFoldDB" id="A1ALP3"/>
<proteinExistence type="inferred from homology"/>
<comment type="cofactor">
    <cofactor evidence="6">
        <name>[2Fe-2S] cluster</name>
        <dbReference type="ChEBI" id="CHEBI:190135"/>
    </cofactor>
</comment>
<keyword evidence="11" id="KW-1185">Reference proteome</keyword>
<evidence type="ECO:0000313" key="11">
    <source>
        <dbReference type="Proteomes" id="UP000006732"/>
    </source>
</evidence>
<dbReference type="EMBL" id="CP000482">
    <property type="protein sequence ID" value="ABL00783.1"/>
    <property type="molecule type" value="Genomic_DNA"/>
</dbReference>
<feature type="binding site" evidence="7">
    <location>
        <position position="125"/>
    </location>
    <ligand>
        <name>[2Fe-2S] cluster</name>
        <dbReference type="ChEBI" id="CHEBI:190135"/>
    </ligand>
</feature>
<evidence type="ECO:0000313" key="9">
    <source>
        <dbReference type="EMBL" id="ABK99242.1"/>
    </source>
</evidence>
<dbReference type="Gene3D" id="3.40.30.10">
    <property type="entry name" value="Glutaredoxin"/>
    <property type="match status" value="1"/>
</dbReference>
<feature type="binding site" evidence="7">
    <location>
        <position position="80"/>
    </location>
    <ligand>
        <name>[2Fe-2S] cluster</name>
        <dbReference type="ChEBI" id="CHEBI:190135"/>
    </ligand>
</feature>
<dbReference type="InterPro" id="IPR042128">
    <property type="entry name" value="NuoE_dom"/>
</dbReference>
<dbReference type="GO" id="GO:0051537">
    <property type="term" value="F:2 iron, 2 sulfur cluster binding"/>
    <property type="evidence" value="ECO:0007669"/>
    <property type="project" value="UniProtKB-KW"/>
</dbReference>
<evidence type="ECO:0000313" key="10">
    <source>
        <dbReference type="EMBL" id="ABL00783.1"/>
    </source>
</evidence>
<evidence type="ECO:0000256" key="6">
    <source>
        <dbReference type="ARBA" id="ARBA00034078"/>
    </source>
</evidence>
<evidence type="ECO:0000256" key="3">
    <source>
        <dbReference type="ARBA" id="ARBA00022723"/>
    </source>
</evidence>